<evidence type="ECO:0000313" key="1">
    <source>
        <dbReference type="EMBL" id="MDQ0340873.1"/>
    </source>
</evidence>
<organism evidence="1 2">
    <name type="scientific">Caldalkalibacillus uzonensis</name>
    <dbReference type="NCBI Taxonomy" id="353224"/>
    <lineage>
        <taxon>Bacteria</taxon>
        <taxon>Bacillati</taxon>
        <taxon>Bacillota</taxon>
        <taxon>Bacilli</taxon>
        <taxon>Bacillales</taxon>
        <taxon>Bacillaceae</taxon>
        <taxon>Caldalkalibacillus</taxon>
    </lineage>
</organism>
<keyword evidence="2" id="KW-1185">Reference proteome</keyword>
<dbReference type="Proteomes" id="UP001232445">
    <property type="component" value="Unassembled WGS sequence"/>
</dbReference>
<comment type="caution">
    <text evidence="1">The sequence shown here is derived from an EMBL/GenBank/DDBJ whole genome shotgun (WGS) entry which is preliminary data.</text>
</comment>
<evidence type="ECO:0000313" key="2">
    <source>
        <dbReference type="Proteomes" id="UP001232445"/>
    </source>
</evidence>
<dbReference type="EMBL" id="JAUSUQ010000021">
    <property type="protein sequence ID" value="MDQ0340873.1"/>
    <property type="molecule type" value="Genomic_DNA"/>
</dbReference>
<dbReference type="RefSeq" id="WP_307343262.1">
    <property type="nucleotide sequence ID" value="NZ_JAUSUQ010000021.1"/>
</dbReference>
<proteinExistence type="predicted"/>
<name>A0ABU0CWS1_9BACI</name>
<sequence>MKSPAKAFSPTSGGLIILKEMLPHLPPSEQLCKSILKLANAKGATKIIGTVG</sequence>
<accession>A0ABU0CWS1</accession>
<gene>
    <name evidence="1" type="ORF">J2S00_003713</name>
</gene>
<reference evidence="1 2" key="1">
    <citation type="submission" date="2023-07" db="EMBL/GenBank/DDBJ databases">
        <title>Genomic Encyclopedia of Type Strains, Phase IV (KMG-IV): sequencing the most valuable type-strain genomes for metagenomic binning, comparative biology and taxonomic classification.</title>
        <authorList>
            <person name="Goeker M."/>
        </authorList>
    </citation>
    <scope>NUCLEOTIDE SEQUENCE [LARGE SCALE GENOMIC DNA]</scope>
    <source>
        <strain evidence="1 2">DSM 17740</strain>
    </source>
</reference>
<protein>
    <submittedName>
        <fullName evidence="1">Uncharacterized protein</fullName>
    </submittedName>
</protein>